<dbReference type="PANTHER" id="PTHR43281">
    <property type="entry name" value="FARNESYL DIPHOSPHATE SYNTHASE"/>
    <property type="match status" value="1"/>
</dbReference>
<dbReference type="PANTHER" id="PTHR43281:SF1">
    <property type="entry name" value="FARNESYL DIPHOSPHATE SYNTHASE"/>
    <property type="match status" value="1"/>
</dbReference>
<evidence type="ECO:0000313" key="8">
    <source>
        <dbReference type="EMBL" id="QYF48048.1"/>
    </source>
</evidence>
<dbReference type="PROSITE" id="PS00444">
    <property type="entry name" value="POLYPRENYL_SYNTHASE_2"/>
    <property type="match status" value="1"/>
</dbReference>
<protein>
    <submittedName>
        <fullName evidence="8">Polyprenyl synthetase</fullName>
    </submittedName>
</protein>
<dbReference type="InterPro" id="IPR008949">
    <property type="entry name" value="Isoprenoid_synthase_dom_sf"/>
</dbReference>
<dbReference type="SUPFAM" id="SSF48576">
    <property type="entry name" value="Terpenoid synthases"/>
    <property type="match status" value="1"/>
</dbReference>
<dbReference type="InterPro" id="IPR033749">
    <property type="entry name" value="Polyprenyl_synt_CS"/>
</dbReference>
<keyword evidence="3 7" id="KW-0808">Transferase</keyword>
<evidence type="ECO:0000313" key="9">
    <source>
        <dbReference type="Proteomes" id="UP000826014"/>
    </source>
</evidence>
<dbReference type="Pfam" id="PF00348">
    <property type="entry name" value="polyprenyl_synt"/>
    <property type="match status" value="1"/>
</dbReference>
<reference evidence="8 9" key="1">
    <citation type="journal article" date="2022" name="bioRxiv">
        <title>Ecology and evolution of chlamydial symbionts of arthropods.</title>
        <authorList>
            <person name="Halter T."/>
            <person name="Koestlbacher S."/>
            <person name="Collingro A."/>
            <person name="Sixt B.S."/>
            <person name="Toenshoff E.R."/>
            <person name="Hendrickx F."/>
            <person name="Kostanjsek R."/>
            <person name="Horn M."/>
        </authorList>
    </citation>
    <scope>NUCLEOTIDE SEQUENCE [LARGE SCALE GENOMIC DNA]</scope>
    <source>
        <strain evidence="8">W744xW776</strain>
    </source>
</reference>
<evidence type="ECO:0000256" key="2">
    <source>
        <dbReference type="ARBA" id="ARBA00006706"/>
    </source>
</evidence>
<dbReference type="Proteomes" id="UP000826014">
    <property type="component" value="Chromosome"/>
</dbReference>
<dbReference type="EMBL" id="CP075587">
    <property type="protein sequence ID" value="QYF48048.1"/>
    <property type="molecule type" value="Genomic_DNA"/>
</dbReference>
<gene>
    <name evidence="8" type="ORF">RHABOEDO_000139</name>
</gene>
<evidence type="ECO:0000256" key="6">
    <source>
        <dbReference type="ARBA" id="ARBA00023229"/>
    </source>
</evidence>
<keyword evidence="6" id="KW-0414">Isoprene biosynthesis</keyword>
<evidence type="ECO:0000256" key="4">
    <source>
        <dbReference type="ARBA" id="ARBA00022723"/>
    </source>
</evidence>
<dbReference type="SFLD" id="SFLDS00005">
    <property type="entry name" value="Isoprenoid_Synthase_Type_I"/>
    <property type="match status" value="1"/>
</dbReference>
<organism evidence="8 9">
    <name type="scientific">Candidatus Rhabdochlamydia oedothoracis</name>
    <dbReference type="NCBI Taxonomy" id="2720720"/>
    <lineage>
        <taxon>Bacteria</taxon>
        <taxon>Pseudomonadati</taxon>
        <taxon>Chlamydiota</taxon>
        <taxon>Chlamydiia</taxon>
        <taxon>Parachlamydiales</taxon>
        <taxon>Candidatus Rhabdochlamydiaceae</taxon>
        <taxon>Candidatus Rhabdochlamydia</taxon>
    </lineage>
</organism>
<proteinExistence type="inferred from homology"/>
<comment type="similarity">
    <text evidence="2 7">Belongs to the FPP/GGPP synthase family.</text>
</comment>
<evidence type="ECO:0000256" key="3">
    <source>
        <dbReference type="ARBA" id="ARBA00022679"/>
    </source>
</evidence>
<comment type="cofactor">
    <cofactor evidence="1">
        <name>Mg(2+)</name>
        <dbReference type="ChEBI" id="CHEBI:18420"/>
    </cofactor>
</comment>
<name>A0ABX8UYK5_9BACT</name>
<evidence type="ECO:0000256" key="5">
    <source>
        <dbReference type="ARBA" id="ARBA00022842"/>
    </source>
</evidence>
<dbReference type="InterPro" id="IPR000092">
    <property type="entry name" value="Polyprenyl_synt"/>
</dbReference>
<dbReference type="RefSeq" id="WP_215216420.1">
    <property type="nucleotide sequence ID" value="NZ_CP075587.1"/>
</dbReference>
<dbReference type="Gene3D" id="1.10.600.10">
    <property type="entry name" value="Farnesyl Diphosphate Synthase"/>
    <property type="match status" value="1"/>
</dbReference>
<accession>A0ABX8UYK5</accession>
<keyword evidence="9" id="KW-1185">Reference proteome</keyword>
<evidence type="ECO:0000256" key="7">
    <source>
        <dbReference type="RuleBase" id="RU004466"/>
    </source>
</evidence>
<evidence type="ECO:0000256" key="1">
    <source>
        <dbReference type="ARBA" id="ARBA00001946"/>
    </source>
</evidence>
<keyword evidence="4" id="KW-0479">Metal-binding</keyword>
<sequence length="296" mass="32956">MTTLKNQLSFSSYLEKVDQKITQSLLGFGEKTKLRDACEYALMSGGKRFRPLIVILVAEALNNQLDVSDAALAVEFFHTASLIVDDLPCMDDDDQRRDKPSTHKIYGESTALLASYSLMTAGFGKIHQNAEILKKSPSPFSASSDVICALALSIATQCSGILGATGGQFFDLFPPDHSLETAQRIISQKTGTLFEIAFAFGWLFGGGNRKQLELVKKLAHHFGFAFQIADDLHDIKQDEQENLKLSIAHMLGPEKALEYFQNELSSCCEHLKKLGLFTPYFKKIIDMLSHYARFEK</sequence>
<keyword evidence="5" id="KW-0460">Magnesium</keyword>